<evidence type="ECO:0000313" key="10">
    <source>
        <dbReference type="Proteomes" id="UP000234483"/>
    </source>
</evidence>
<dbReference type="EMBL" id="PJRQ01000011">
    <property type="protein sequence ID" value="PLR18310.1"/>
    <property type="molecule type" value="Genomic_DNA"/>
</dbReference>
<evidence type="ECO:0000256" key="5">
    <source>
        <dbReference type="PROSITE-ProRule" id="PRU01248"/>
    </source>
</evidence>
<dbReference type="InterPro" id="IPR050808">
    <property type="entry name" value="Phage_Integrase"/>
</dbReference>
<dbReference type="Gene3D" id="1.10.150.130">
    <property type="match status" value="1"/>
</dbReference>
<dbReference type="PANTHER" id="PTHR30629">
    <property type="entry name" value="PROPHAGE INTEGRASE"/>
    <property type="match status" value="1"/>
</dbReference>
<evidence type="ECO:0000313" key="9">
    <source>
        <dbReference type="EMBL" id="PLR18310.1"/>
    </source>
</evidence>
<dbReference type="InterPro" id="IPR038488">
    <property type="entry name" value="Integrase_DNA-bd_sf"/>
</dbReference>
<reference evidence="8 11" key="2">
    <citation type="submission" date="2018-01" db="EMBL/GenBank/DDBJ databases">
        <title>Complete genome sequence of Caulobacter flavus RHGG3.</title>
        <authorList>
            <person name="Yang E."/>
        </authorList>
    </citation>
    <scope>NUCLEOTIDE SEQUENCE [LARGE SCALE GENOMIC DNA]</scope>
    <source>
        <strain evidence="8 11">RHGG3</strain>
    </source>
</reference>
<organism evidence="9 10">
    <name type="scientific">Caulobacter flavus</name>
    <dbReference type="NCBI Taxonomy" id="1679497"/>
    <lineage>
        <taxon>Bacteria</taxon>
        <taxon>Pseudomonadati</taxon>
        <taxon>Pseudomonadota</taxon>
        <taxon>Alphaproteobacteria</taxon>
        <taxon>Caulobacterales</taxon>
        <taxon>Caulobacteraceae</taxon>
        <taxon>Caulobacter</taxon>
    </lineage>
</organism>
<evidence type="ECO:0000256" key="3">
    <source>
        <dbReference type="ARBA" id="ARBA00023125"/>
    </source>
</evidence>
<dbReference type="PROSITE" id="PS51900">
    <property type="entry name" value="CB"/>
    <property type="match status" value="1"/>
</dbReference>
<dbReference type="PROSITE" id="PS51898">
    <property type="entry name" value="TYR_RECOMBINASE"/>
    <property type="match status" value="1"/>
</dbReference>
<keyword evidence="2" id="KW-0229">DNA integration</keyword>
<feature type="domain" description="Core-binding (CB)" evidence="7">
    <location>
        <begin position="102"/>
        <end position="183"/>
    </location>
</feature>
<feature type="domain" description="Tyr recombinase" evidence="6">
    <location>
        <begin position="214"/>
        <end position="407"/>
    </location>
</feature>
<dbReference type="InterPro" id="IPR013762">
    <property type="entry name" value="Integrase-like_cat_sf"/>
</dbReference>
<evidence type="ECO:0000313" key="8">
    <source>
        <dbReference type="EMBL" id="AYV47468.1"/>
    </source>
</evidence>
<evidence type="ECO:0000256" key="4">
    <source>
        <dbReference type="ARBA" id="ARBA00023172"/>
    </source>
</evidence>
<evidence type="ECO:0000259" key="6">
    <source>
        <dbReference type="PROSITE" id="PS51898"/>
    </source>
</evidence>
<comment type="similarity">
    <text evidence="1">Belongs to the 'phage' integrase family.</text>
</comment>
<sequence length="418" mass="46862">MARILERLSPLDVRRAESPGLYPDGGGLHLQVTGQAGRSWIFRYWLNKKEKWMGLGPLHCVSLAKARELARTARELLHQGLDPLEERRKAQKAEVLEEAKAITFDKAIDEFIEANQSAWRNEKHIKQWKTSLTTYASPHMGKLAIADIGADEVLEVLKPIWGSKAVTAGRVRGRIENVLDWATALGHRQGDNPARWGGHLDKILPAKAKVAKVKHHAALPYKGMPAFMRKIAELDSVSSRALAFTILTAARTGEVLGLEWREIDLEEKVWTVPADRMKGQKEHRVPLNDAAIAVLTDMAERWHTVEARRWRPKGKARPPKELVGPVFFGAKAGKGLSNMSMLKVLKTLRRPDLTTHGFRSTFRDWAAEMTDHAGEIVEMALAHTVANKVEAAYRRGDLFAKRRALMDDWAGFASAQVE</sequence>
<name>A0A2N5CWY2_9CAUL</name>
<evidence type="ECO:0000313" key="11">
    <source>
        <dbReference type="Proteomes" id="UP000281192"/>
    </source>
</evidence>
<dbReference type="OrthoDB" id="7388552at2"/>
<dbReference type="Pfam" id="PF13356">
    <property type="entry name" value="Arm-DNA-bind_3"/>
    <property type="match status" value="1"/>
</dbReference>
<dbReference type="Gene3D" id="3.30.160.390">
    <property type="entry name" value="Integrase, DNA-binding domain"/>
    <property type="match status" value="1"/>
</dbReference>
<dbReference type="AlphaFoldDB" id="A0A2N5CWY2"/>
<dbReference type="GO" id="GO:0003677">
    <property type="term" value="F:DNA binding"/>
    <property type="evidence" value="ECO:0007669"/>
    <property type="project" value="UniProtKB-UniRule"/>
</dbReference>
<dbReference type="Pfam" id="PF22022">
    <property type="entry name" value="Phage_int_M"/>
    <property type="match status" value="1"/>
</dbReference>
<proteinExistence type="inferred from homology"/>
<dbReference type="CDD" id="cd00801">
    <property type="entry name" value="INT_P4_C"/>
    <property type="match status" value="1"/>
</dbReference>
<dbReference type="GO" id="GO:0015074">
    <property type="term" value="P:DNA integration"/>
    <property type="evidence" value="ECO:0007669"/>
    <property type="project" value="UniProtKB-KW"/>
</dbReference>
<dbReference type="Proteomes" id="UP000234483">
    <property type="component" value="Unassembled WGS sequence"/>
</dbReference>
<dbReference type="RefSeq" id="WP_101712118.1">
    <property type="nucleotide sequence ID" value="NZ_CP026100.1"/>
</dbReference>
<dbReference type="InterPro" id="IPR002104">
    <property type="entry name" value="Integrase_catalytic"/>
</dbReference>
<evidence type="ECO:0000256" key="1">
    <source>
        <dbReference type="ARBA" id="ARBA00008857"/>
    </source>
</evidence>
<dbReference type="PANTHER" id="PTHR30629:SF2">
    <property type="entry name" value="PROPHAGE INTEGRASE INTS-RELATED"/>
    <property type="match status" value="1"/>
</dbReference>
<reference evidence="9 10" key="1">
    <citation type="submission" date="2017-12" db="EMBL/GenBank/DDBJ databases">
        <title>The genome sequence of Caulobacter flavus CGMCC1 15093.</title>
        <authorList>
            <person name="Gao J."/>
            <person name="Mao X."/>
            <person name="Sun J."/>
        </authorList>
    </citation>
    <scope>NUCLEOTIDE SEQUENCE [LARGE SCALE GENOMIC DNA]</scope>
    <source>
        <strain evidence="9 10">CGMCC1 15093</strain>
    </source>
</reference>
<keyword evidence="4" id="KW-0233">DNA recombination</keyword>
<evidence type="ECO:0000259" key="7">
    <source>
        <dbReference type="PROSITE" id="PS51900"/>
    </source>
</evidence>
<dbReference type="SUPFAM" id="SSF56349">
    <property type="entry name" value="DNA breaking-rejoining enzymes"/>
    <property type="match status" value="1"/>
</dbReference>
<dbReference type="KEGG" id="cfh:C1707_15015"/>
<keyword evidence="11" id="KW-1185">Reference proteome</keyword>
<protein>
    <submittedName>
        <fullName evidence="9">Integrase</fullName>
    </submittedName>
</protein>
<dbReference type="InterPro" id="IPR010998">
    <property type="entry name" value="Integrase_recombinase_N"/>
</dbReference>
<dbReference type="Pfam" id="PF00589">
    <property type="entry name" value="Phage_integrase"/>
    <property type="match status" value="1"/>
</dbReference>
<evidence type="ECO:0000256" key="2">
    <source>
        <dbReference type="ARBA" id="ARBA00022908"/>
    </source>
</evidence>
<dbReference type="GO" id="GO:0006310">
    <property type="term" value="P:DNA recombination"/>
    <property type="evidence" value="ECO:0007669"/>
    <property type="project" value="UniProtKB-KW"/>
</dbReference>
<dbReference type="InterPro" id="IPR053876">
    <property type="entry name" value="Phage_int_M"/>
</dbReference>
<keyword evidence="3 5" id="KW-0238">DNA-binding</keyword>
<dbReference type="InterPro" id="IPR044068">
    <property type="entry name" value="CB"/>
</dbReference>
<gene>
    <name evidence="8" type="ORF">C1707_15015</name>
    <name evidence="9" type="ORF">CFHF_06010</name>
</gene>
<dbReference type="EMBL" id="CP026100">
    <property type="protein sequence ID" value="AYV47468.1"/>
    <property type="molecule type" value="Genomic_DNA"/>
</dbReference>
<dbReference type="InterPro" id="IPR011010">
    <property type="entry name" value="DNA_brk_join_enz"/>
</dbReference>
<dbReference type="Gene3D" id="1.10.443.10">
    <property type="entry name" value="Intergrase catalytic core"/>
    <property type="match status" value="1"/>
</dbReference>
<dbReference type="InterPro" id="IPR025166">
    <property type="entry name" value="Integrase_DNA_bind_dom"/>
</dbReference>
<dbReference type="Proteomes" id="UP000281192">
    <property type="component" value="Chromosome"/>
</dbReference>
<accession>A0A2N5CWY2</accession>